<dbReference type="Proteomes" id="UP000528734">
    <property type="component" value="Unassembled WGS sequence"/>
</dbReference>
<feature type="transmembrane region" description="Helical" evidence="2">
    <location>
        <begin position="148"/>
        <end position="168"/>
    </location>
</feature>
<evidence type="ECO:0000313" key="4">
    <source>
        <dbReference type="Proteomes" id="UP000528734"/>
    </source>
</evidence>
<reference evidence="3 4" key="1">
    <citation type="submission" date="2020-03" db="EMBL/GenBank/DDBJ databases">
        <title>Bradyrhizobium diversity isolated from nodules of Muelleranthus trifoliolatus.</title>
        <authorList>
            <person name="Klepa M."/>
            <person name="Helene L."/>
            <person name="Hungria M."/>
        </authorList>
    </citation>
    <scope>NUCLEOTIDE SEQUENCE [LARGE SCALE GENOMIC DNA]</scope>
    <source>
        <strain evidence="3 4">WSM 1744</strain>
    </source>
</reference>
<keyword evidence="1" id="KW-0175">Coiled coil</keyword>
<evidence type="ECO:0000313" key="3">
    <source>
        <dbReference type="EMBL" id="NOJ50511.1"/>
    </source>
</evidence>
<feature type="transmembrane region" description="Helical" evidence="2">
    <location>
        <begin position="23"/>
        <end position="41"/>
    </location>
</feature>
<keyword evidence="2" id="KW-0812">Transmembrane</keyword>
<dbReference type="Pfam" id="PF14235">
    <property type="entry name" value="DUF4337"/>
    <property type="match status" value="1"/>
</dbReference>
<organism evidence="3 4">
    <name type="scientific">Bradyrhizobium archetypum</name>
    <dbReference type="NCBI Taxonomy" id="2721160"/>
    <lineage>
        <taxon>Bacteria</taxon>
        <taxon>Pseudomonadati</taxon>
        <taxon>Pseudomonadota</taxon>
        <taxon>Alphaproteobacteria</taxon>
        <taxon>Hyphomicrobiales</taxon>
        <taxon>Nitrobacteraceae</taxon>
        <taxon>Bradyrhizobium</taxon>
    </lineage>
</organism>
<evidence type="ECO:0000256" key="1">
    <source>
        <dbReference type="SAM" id="Coils"/>
    </source>
</evidence>
<feature type="transmembrane region" description="Helical" evidence="2">
    <location>
        <begin position="174"/>
        <end position="196"/>
    </location>
</feature>
<dbReference type="InterPro" id="IPR025570">
    <property type="entry name" value="DUF4337"/>
</dbReference>
<comment type="caution">
    <text evidence="3">The sequence shown here is derived from an EMBL/GenBank/DDBJ whole genome shotgun (WGS) entry which is preliminary data.</text>
</comment>
<accession>A0A7Y4HA88</accession>
<protein>
    <submittedName>
        <fullName evidence="3">DUF4337 domain-containing protein</fullName>
    </submittedName>
</protein>
<name>A0A7Y4HA88_9BRAD</name>
<feature type="coiled-coil region" evidence="1">
    <location>
        <begin position="92"/>
        <end position="139"/>
    </location>
</feature>
<dbReference type="RefSeq" id="WP_171713558.1">
    <property type="nucleotide sequence ID" value="NZ_JAAVLW010000012.1"/>
</dbReference>
<keyword evidence="2" id="KW-0472">Membrane</keyword>
<sequence length="199" mass="21487">MGAHESMEHAEHAEHASGSNKNIALLIAVIALFLALSEMLGKSAQTESISKNVEASNLWAFFQAKSIRRTQIQTAAEQGKLTLGAATDDAVKAALTKQIDTWEKTAARYRSEPETGEGTEQLAKRAKEAEAARDVATDKYHHYEYASAMFQIAIVLASASIITGMAWLAAASGLLMLGGLAMTGFGLFWPHLLHVLHLH</sequence>
<evidence type="ECO:0000256" key="2">
    <source>
        <dbReference type="SAM" id="Phobius"/>
    </source>
</evidence>
<dbReference type="AlphaFoldDB" id="A0A7Y4HA88"/>
<gene>
    <name evidence="3" type="ORF">HCN50_30490</name>
</gene>
<keyword evidence="2" id="KW-1133">Transmembrane helix</keyword>
<keyword evidence="4" id="KW-1185">Reference proteome</keyword>
<dbReference type="EMBL" id="JAAVLW010000012">
    <property type="protein sequence ID" value="NOJ50511.1"/>
    <property type="molecule type" value="Genomic_DNA"/>
</dbReference>
<proteinExistence type="predicted"/>